<dbReference type="EMBL" id="MHJO01000020">
    <property type="protein sequence ID" value="OGY69100.1"/>
    <property type="molecule type" value="Genomic_DNA"/>
</dbReference>
<proteinExistence type="predicted"/>
<feature type="transmembrane region" description="Helical" evidence="1">
    <location>
        <begin position="7"/>
        <end position="28"/>
    </location>
</feature>
<keyword evidence="1" id="KW-0812">Transmembrane</keyword>
<dbReference type="Proteomes" id="UP000176611">
    <property type="component" value="Unassembled WGS sequence"/>
</dbReference>
<evidence type="ECO:0000256" key="1">
    <source>
        <dbReference type="SAM" id="Phobius"/>
    </source>
</evidence>
<sequence length="160" mass="17324">MAQLLKISSLFVIVVGIALVVGGLWGIAFTYKNITQEKIVTPADASIPEKPVRGPFTLKAQADIIREHTLKSTGDKTFAEMPRQISKLDENNQQVLDANGKPVMVANTARDIWITATTLTTALSLGILSYAFSSLIVLFGLISIWIGVVFGALVRRGKLV</sequence>
<comment type="caution">
    <text evidence="2">The sequence shown here is derived from an EMBL/GenBank/DDBJ whole genome shotgun (WGS) entry which is preliminary data.</text>
</comment>
<evidence type="ECO:0000313" key="2">
    <source>
        <dbReference type="EMBL" id="OGY69100.1"/>
    </source>
</evidence>
<keyword evidence="1" id="KW-0472">Membrane</keyword>
<organism evidence="2 3">
    <name type="scientific">Candidatus Harrisonbacteria bacterium RIFOXYD1_FULL_40_9</name>
    <dbReference type="NCBI Taxonomy" id="1798412"/>
    <lineage>
        <taxon>Bacteria</taxon>
        <taxon>Candidatus Harrisoniibacteriota</taxon>
    </lineage>
</organism>
<accession>A0A1G1ZZA2</accession>
<protein>
    <recommendedName>
        <fullName evidence="4">Aromatic ring-opening dioxygenase LigA</fullName>
    </recommendedName>
</protein>
<reference evidence="2 3" key="1">
    <citation type="journal article" date="2016" name="Nat. Commun.">
        <title>Thousands of microbial genomes shed light on interconnected biogeochemical processes in an aquifer system.</title>
        <authorList>
            <person name="Anantharaman K."/>
            <person name="Brown C.T."/>
            <person name="Hug L.A."/>
            <person name="Sharon I."/>
            <person name="Castelle C.J."/>
            <person name="Probst A.J."/>
            <person name="Thomas B.C."/>
            <person name="Singh A."/>
            <person name="Wilkins M.J."/>
            <person name="Karaoz U."/>
            <person name="Brodie E.L."/>
            <person name="Williams K.H."/>
            <person name="Hubbard S.S."/>
            <person name="Banfield J.F."/>
        </authorList>
    </citation>
    <scope>NUCLEOTIDE SEQUENCE [LARGE SCALE GENOMIC DNA]</scope>
</reference>
<evidence type="ECO:0000313" key="3">
    <source>
        <dbReference type="Proteomes" id="UP000176611"/>
    </source>
</evidence>
<feature type="transmembrane region" description="Helical" evidence="1">
    <location>
        <begin position="127"/>
        <end position="154"/>
    </location>
</feature>
<keyword evidence="1" id="KW-1133">Transmembrane helix</keyword>
<name>A0A1G1ZZA2_9BACT</name>
<evidence type="ECO:0008006" key="4">
    <source>
        <dbReference type="Google" id="ProtNLM"/>
    </source>
</evidence>
<gene>
    <name evidence="2" type="ORF">A2586_01175</name>
</gene>
<dbReference type="AlphaFoldDB" id="A0A1G1ZZA2"/>